<feature type="compositionally biased region" description="Low complexity" evidence="1">
    <location>
        <begin position="227"/>
        <end position="241"/>
    </location>
</feature>
<dbReference type="Gene3D" id="1.25.40.10">
    <property type="entry name" value="Tetratricopeptide repeat domain"/>
    <property type="match status" value="1"/>
</dbReference>
<reference evidence="2 3" key="1">
    <citation type="submission" date="2023-08" db="EMBL/GenBank/DDBJ databases">
        <title>Black Yeasts Isolated from many extreme environments.</title>
        <authorList>
            <person name="Coleine C."/>
            <person name="Stajich J.E."/>
            <person name="Selbmann L."/>
        </authorList>
    </citation>
    <scope>NUCLEOTIDE SEQUENCE [LARGE SCALE GENOMIC DNA]</scope>
    <source>
        <strain evidence="2 3">CCFEE 5885</strain>
    </source>
</reference>
<evidence type="ECO:0000256" key="1">
    <source>
        <dbReference type="SAM" id="MobiDB-lite"/>
    </source>
</evidence>
<feature type="region of interest" description="Disordered" evidence="1">
    <location>
        <begin position="1"/>
        <end position="62"/>
    </location>
</feature>
<dbReference type="PANTHER" id="PTHR46014:SF1">
    <property type="entry name" value="TETRATRICOPEPTIDE REPEAT PROTEIN 1"/>
    <property type="match status" value="1"/>
</dbReference>
<name>A0ABR0KNX7_9EURO</name>
<feature type="compositionally biased region" description="Basic and acidic residues" evidence="1">
    <location>
        <begin position="8"/>
        <end position="21"/>
    </location>
</feature>
<evidence type="ECO:0000313" key="3">
    <source>
        <dbReference type="Proteomes" id="UP001345013"/>
    </source>
</evidence>
<feature type="compositionally biased region" description="Low complexity" evidence="1">
    <location>
        <begin position="25"/>
        <end position="44"/>
    </location>
</feature>
<sequence length="385" mass="42517">MDYTFKSSGDKTRPEREKPVAVDRSPPARSRSSSFASTASFASAVEAQHENGHTKAEETEPIRFSPQEEEEMVEASHSLKAAANKQFAGKDYSSAISTYDKALAELPAYLDYELAVLQSNIAACHLQLKEWKEAVESAERGLDNLERELPMPKPKADKRKKDSSKQPDGQSDDNDSKIIELPDDQDDEQTTQLLQNLTVSDKHKSDITRIRTKLLLRRARAKVVLCDTPTPTPTAAAPKPASYLDPDNPTTTTTTPSEPPTQKPGSASSSSTSTSHWSNLSTALSDYQTLSTPTYFPTLPTSDQKTVLEMLHTLPPRVEAAKKAEVDEMMGKLKQLGNGILKPFGLSTDMFKMVQDPGTGGWSECFVARQTENEVRAIQTMRRRI</sequence>
<dbReference type="Proteomes" id="UP001345013">
    <property type="component" value="Unassembled WGS sequence"/>
</dbReference>
<gene>
    <name evidence="2" type="ORF">LTR24_000745</name>
</gene>
<feature type="compositionally biased region" description="Basic and acidic residues" evidence="1">
    <location>
        <begin position="47"/>
        <end position="61"/>
    </location>
</feature>
<dbReference type="SMART" id="SM00028">
    <property type="entry name" value="TPR"/>
    <property type="match status" value="2"/>
</dbReference>
<dbReference type="InterPro" id="IPR019734">
    <property type="entry name" value="TPR_rpt"/>
</dbReference>
<protein>
    <submittedName>
        <fullName evidence="2">Uncharacterized protein</fullName>
    </submittedName>
</protein>
<organism evidence="2 3">
    <name type="scientific">Lithohypha guttulata</name>
    <dbReference type="NCBI Taxonomy" id="1690604"/>
    <lineage>
        <taxon>Eukaryota</taxon>
        <taxon>Fungi</taxon>
        <taxon>Dikarya</taxon>
        <taxon>Ascomycota</taxon>
        <taxon>Pezizomycotina</taxon>
        <taxon>Eurotiomycetes</taxon>
        <taxon>Chaetothyriomycetidae</taxon>
        <taxon>Chaetothyriales</taxon>
        <taxon>Trichomeriaceae</taxon>
        <taxon>Lithohypha</taxon>
    </lineage>
</organism>
<feature type="region of interest" description="Disordered" evidence="1">
    <location>
        <begin position="227"/>
        <end position="277"/>
    </location>
</feature>
<proteinExistence type="predicted"/>
<dbReference type="EMBL" id="JAVRRG010000005">
    <property type="protein sequence ID" value="KAK5100897.1"/>
    <property type="molecule type" value="Genomic_DNA"/>
</dbReference>
<dbReference type="PANTHER" id="PTHR46014">
    <property type="entry name" value="TETRATRICOPEPTIDE REPEAT PROTEIN 1"/>
    <property type="match status" value="1"/>
</dbReference>
<evidence type="ECO:0000313" key="2">
    <source>
        <dbReference type="EMBL" id="KAK5100897.1"/>
    </source>
</evidence>
<dbReference type="InterPro" id="IPR011990">
    <property type="entry name" value="TPR-like_helical_dom_sf"/>
</dbReference>
<keyword evidence="3" id="KW-1185">Reference proteome</keyword>
<feature type="region of interest" description="Disordered" evidence="1">
    <location>
        <begin position="142"/>
        <end position="188"/>
    </location>
</feature>
<accession>A0ABR0KNX7</accession>
<dbReference type="SUPFAM" id="SSF48452">
    <property type="entry name" value="TPR-like"/>
    <property type="match status" value="1"/>
</dbReference>
<comment type="caution">
    <text evidence="2">The sequence shown here is derived from an EMBL/GenBank/DDBJ whole genome shotgun (WGS) entry which is preliminary data.</text>
</comment>
<dbReference type="InterPro" id="IPR052769">
    <property type="entry name" value="TPR_domain_protein"/>
</dbReference>
<feature type="compositionally biased region" description="Low complexity" evidence="1">
    <location>
        <begin position="266"/>
        <end position="277"/>
    </location>
</feature>